<evidence type="ECO:0000313" key="2">
    <source>
        <dbReference type="Proteomes" id="UP000789920"/>
    </source>
</evidence>
<proteinExistence type="predicted"/>
<name>A0ACA9QK38_9GLOM</name>
<sequence>MAEFLSMFGALVSCYSLAPADYETIRTHYKVASPDDSSIATCGGFPEPVYKPKNDYNEKKDSPRKDKNKKKSKYTITLKSPVGKYLHIKETEQTVKTTKLTKGKKFWKSLVKSKNNHTKLEEPKPKSQSKLTLQDVANCLEPLKHVSILVPLTPPC</sequence>
<dbReference type="EMBL" id="CAJVQC010031166">
    <property type="protein sequence ID" value="CAG8747725.1"/>
    <property type="molecule type" value="Genomic_DNA"/>
</dbReference>
<gene>
    <name evidence="1" type="ORF">RPERSI_LOCUS13849</name>
</gene>
<reference evidence="1" key="1">
    <citation type="submission" date="2021-06" db="EMBL/GenBank/DDBJ databases">
        <authorList>
            <person name="Kallberg Y."/>
            <person name="Tangrot J."/>
            <person name="Rosling A."/>
        </authorList>
    </citation>
    <scope>NUCLEOTIDE SEQUENCE</scope>
    <source>
        <strain evidence="1">MA461A</strain>
    </source>
</reference>
<protein>
    <submittedName>
        <fullName evidence="1">18946_t:CDS:1</fullName>
    </submittedName>
</protein>
<keyword evidence="2" id="KW-1185">Reference proteome</keyword>
<evidence type="ECO:0000313" key="1">
    <source>
        <dbReference type="EMBL" id="CAG8747725.1"/>
    </source>
</evidence>
<comment type="caution">
    <text evidence="1">The sequence shown here is derived from an EMBL/GenBank/DDBJ whole genome shotgun (WGS) entry which is preliminary data.</text>
</comment>
<organism evidence="1 2">
    <name type="scientific">Racocetra persica</name>
    <dbReference type="NCBI Taxonomy" id="160502"/>
    <lineage>
        <taxon>Eukaryota</taxon>
        <taxon>Fungi</taxon>
        <taxon>Fungi incertae sedis</taxon>
        <taxon>Mucoromycota</taxon>
        <taxon>Glomeromycotina</taxon>
        <taxon>Glomeromycetes</taxon>
        <taxon>Diversisporales</taxon>
        <taxon>Gigasporaceae</taxon>
        <taxon>Racocetra</taxon>
    </lineage>
</organism>
<accession>A0ACA9QK38</accession>
<dbReference type="Proteomes" id="UP000789920">
    <property type="component" value="Unassembled WGS sequence"/>
</dbReference>